<protein>
    <submittedName>
        <fullName evidence="1">Uncharacterized protein</fullName>
    </submittedName>
</protein>
<name>X0RUD2_9ZZZZ</name>
<gene>
    <name evidence="1" type="ORF">S01H1_16709</name>
</gene>
<sequence>MRIEYKLECKGYGADGDGVFYLDDEPFVCSTGLEDIYGSDALSDKITLVITDEPTAGSVECSAYSRQYIEAEIDGVILGVFTTFYDALCAMNKHDPCYCWIEVHGEPIWVSDV</sequence>
<comment type="caution">
    <text evidence="1">The sequence shown here is derived from an EMBL/GenBank/DDBJ whole genome shotgun (WGS) entry which is preliminary data.</text>
</comment>
<organism evidence="1">
    <name type="scientific">marine sediment metagenome</name>
    <dbReference type="NCBI Taxonomy" id="412755"/>
    <lineage>
        <taxon>unclassified sequences</taxon>
        <taxon>metagenomes</taxon>
        <taxon>ecological metagenomes</taxon>
    </lineage>
</organism>
<accession>X0RUD2</accession>
<dbReference type="AlphaFoldDB" id="X0RUD2"/>
<proteinExistence type="predicted"/>
<evidence type="ECO:0000313" key="1">
    <source>
        <dbReference type="EMBL" id="GAF67367.1"/>
    </source>
</evidence>
<dbReference type="EMBL" id="BARS01008806">
    <property type="protein sequence ID" value="GAF67367.1"/>
    <property type="molecule type" value="Genomic_DNA"/>
</dbReference>
<reference evidence="1" key="1">
    <citation type="journal article" date="2014" name="Front. Microbiol.">
        <title>High frequency of phylogenetically diverse reductive dehalogenase-homologous genes in deep subseafloor sedimentary metagenomes.</title>
        <authorList>
            <person name="Kawai M."/>
            <person name="Futagami T."/>
            <person name="Toyoda A."/>
            <person name="Takaki Y."/>
            <person name="Nishi S."/>
            <person name="Hori S."/>
            <person name="Arai W."/>
            <person name="Tsubouchi T."/>
            <person name="Morono Y."/>
            <person name="Uchiyama I."/>
            <person name="Ito T."/>
            <person name="Fujiyama A."/>
            <person name="Inagaki F."/>
            <person name="Takami H."/>
        </authorList>
    </citation>
    <scope>NUCLEOTIDE SEQUENCE</scope>
    <source>
        <strain evidence="1">Expedition CK06-06</strain>
    </source>
</reference>